<dbReference type="PANTHER" id="PTHR40448">
    <property type="entry name" value="TWO-COMPONENT SENSOR HISTIDINE KINASE"/>
    <property type="match status" value="1"/>
</dbReference>
<dbReference type="InterPro" id="IPR036890">
    <property type="entry name" value="HATPase_C_sf"/>
</dbReference>
<evidence type="ECO:0000256" key="1">
    <source>
        <dbReference type="SAM" id="Phobius"/>
    </source>
</evidence>
<feature type="transmembrane region" description="Helical" evidence="1">
    <location>
        <begin position="62"/>
        <end position="80"/>
    </location>
</feature>
<dbReference type="Proteomes" id="UP000283295">
    <property type="component" value="Unassembled WGS sequence"/>
</dbReference>
<dbReference type="GO" id="GO:0042802">
    <property type="term" value="F:identical protein binding"/>
    <property type="evidence" value="ECO:0007669"/>
    <property type="project" value="TreeGrafter"/>
</dbReference>
<organism evidence="3 4">
    <name type="scientific">Coprococcus eutactus</name>
    <dbReference type="NCBI Taxonomy" id="33043"/>
    <lineage>
        <taxon>Bacteria</taxon>
        <taxon>Bacillati</taxon>
        <taxon>Bacillota</taxon>
        <taxon>Clostridia</taxon>
        <taxon>Lachnospirales</taxon>
        <taxon>Lachnospiraceae</taxon>
        <taxon>Coprococcus</taxon>
    </lineage>
</organism>
<dbReference type="SUPFAM" id="SSF55874">
    <property type="entry name" value="ATPase domain of HSP90 chaperone/DNA topoisomerase II/histidine kinase"/>
    <property type="match status" value="1"/>
</dbReference>
<evidence type="ECO:0000259" key="2">
    <source>
        <dbReference type="Pfam" id="PF14501"/>
    </source>
</evidence>
<proteinExistence type="predicted"/>
<dbReference type="OrthoDB" id="9156435at2"/>
<dbReference type="PANTHER" id="PTHR40448:SF1">
    <property type="entry name" value="TWO-COMPONENT SENSOR HISTIDINE KINASE"/>
    <property type="match status" value="1"/>
</dbReference>
<dbReference type="Gene3D" id="3.30.565.10">
    <property type="entry name" value="Histidine kinase-like ATPase, C-terminal domain"/>
    <property type="match status" value="1"/>
</dbReference>
<dbReference type="CDD" id="cd16935">
    <property type="entry name" value="HATPase_AgrC-ComD-like"/>
    <property type="match status" value="1"/>
</dbReference>
<protein>
    <submittedName>
        <fullName evidence="3">ATP-binding protein</fullName>
    </submittedName>
</protein>
<feature type="transmembrane region" description="Helical" evidence="1">
    <location>
        <begin position="149"/>
        <end position="171"/>
    </location>
</feature>
<keyword evidence="1" id="KW-0812">Transmembrane</keyword>
<accession>A0A412IV15</accession>
<dbReference type="InterPro" id="IPR032834">
    <property type="entry name" value="NatK-like_C"/>
</dbReference>
<comment type="caution">
    <text evidence="3">The sequence shown here is derived from an EMBL/GenBank/DDBJ whole genome shotgun (WGS) entry which is preliminary data.</text>
</comment>
<feature type="domain" description="Sensor histidine kinase NatK-like C-terminal" evidence="2">
    <location>
        <begin position="328"/>
        <end position="428"/>
    </location>
</feature>
<reference evidence="3 4" key="1">
    <citation type="submission" date="2018-08" db="EMBL/GenBank/DDBJ databases">
        <title>A genome reference for cultivated species of the human gut microbiota.</title>
        <authorList>
            <person name="Zou Y."/>
            <person name="Xue W."/>
            <person name="Luo G."/>
        </authorList>
    </citation>
    <scope>NUCLEOTIDE SEQUENCE [LARGE SCALE GENOMIC DNA]</scope>
    <source>
        <strain evidence="3 4">AF22-21</strain>
    </source>
</reference>
<dbReference type="AlphaFoldDB" id="A0A412IV15"/>
<sequence>MIMGWYAYNIMVILLIVIEYIVYFYVLGGQRFRIRCDKLRGALLVAGTVLCALTVILDSQLIINLMAAVYAFILAVILYGMSFKSALNIMIVASPVLEMFEGIVRLVIKYKVMPDERILVAMGIAATILIMLIYYFLLGRRLRKDAFLLPMRISVMVSAAVFAVMMMTTFFDSFIGLEESPKVVTVGFVVTTVGSIVIFIIIFGMIYYFNVKTEYQIENEGLERYNEQQREYFENLLERENATRQFRHDIISELTEIRGFCSRGEYDALDKYVSEMMHDISDISKRSYDVGNEVVNTMLNYYLYPVRKSCDIRVTGYVADKLAIGDRDLCILVSNLLKNAVEAVDRQKEEDKSIVFDIHQGKMNTYISVCNSLGDDKLSLSDGRLETTKDDKHNHGYGIKNIENIVNRYDGDIRYKIESNKFVVDIMIKK</sequence>
<keyword evidence="1" id="KW-0472">Membrane</keyword>
<feature type="transmembrane region" description="Helical" evidence="1">
    <location>
        <begin position="39"/>
        <end position="56"/>
    </location>
</feature>
<feature type="transmembrane region" description="Helical" evidence="1">
    <location>
        <begin position="118"/>
        <end position="137"/>
    </location>
</feature>
<feature type="transmembrane region" description="Helical" evidence="1">
    <location>
        <begin position="87"/>
        <end position="106"/>
    </location>
</feature>
<dbReference type="GO" id="GO:0005524">
    <property type="term" value="F:ATP binding"/>
    <property type="evidence" value="ECO:0007669"/>
    <property type="project" value="UniProtKB-KW"/>
</dbReference>
<evidence type="ECO:0000313" key="4">
    <source>
        <dbReference type="Proteomes" id="UP000283295"/>
    </source>
</evidence>
<keyword evidence="3" id="KW-0547">Nucleotide-binding</keyword>
<keyword evidence="1" id="KW-1133">Transmembrane helix</keyword>
<dbReference type="Pfam" id="PF14501">
    <property type="entry name" value="HATPase_c_5"/>
    <property type="match status" value="1"/>
</dbReference>
<keyword evidence="3" id="KW-0067">ATP-binding</keyword>
<feature type="transmembrane region" description="Helical" evidence="1">
    <location>
        <begin position="183"/>
        <end position="209"/>
    </location>
</feature>
<gene>
    <name evidence="3" type="ORF">DWX94_02590</name>
</gene>
<name>A0A412IV15_9FIRM</name>
<dbReference type="EMBL" id="QRVK01000003">
    <property type="protein sequence ID" value="RGS43965.1"/>
    <property type="molecule type" value="Genomic_DNA"/>
</dbReference>
<evidence type="ECO:0000313" key="3">
    <source>
        <dbReference type="EMBL" id="RGS43965.1"/>
    </source>
</evidence>
<feature type="transmembrane region" description="Helical" evidence="1">
    <location>
        <begin position="6"/>
        <end position="27"/>
    </location>
</feature>